<keyword evidence="5" id="KW-0378">Hydrolase</keyword>
<dbReference type="GO" id="GO:0004519">
    <property type="term" value="F:endonuclease activity"/>
    <property type="evidence" value="ECO:0007669"/>
    <property type="project" value="UniProtKB-KW"/>
</dbReference>
<dbReference type="SUPFAM" id="SSF56672">
    <property type="entry name" value="DNA/RNA polymerases"/>
    <property type="match status" value="1"/>
</dbReference>
<accession>A0AAW1K5C5</accession>
<dbReference type="PANTHER" id="PTHR37984:SF5">
    <property type="entry name" value="PROTEIN NYNRIN-LIKE"/>
    <property type="match status" value="1"/>
</dbReference>
<dbReference type="InterPro" id="IPR041373">
    <property type="entry name" value="RT_RNaseH"/>
</dbReference>
<keyword evidence="3" id="KW-0540">Nuclease</keyword>
<name>A0AAW1K5C5_POPJA</name>
<evidence type="ECO:0000256" key="4">
    <source>
        <dbReference type="ARBA" id="ARBA00022759"/>
    </source>
</evidence>
<dbReference type="Proteomes" id="UP001458880">
    <property type="component" value="Unassembled WGS sequence"/>
</dbReference>
<evidence type="ECO:0000256" key="3">
    <source>
        <dbReference type="ARBA" id="ARBA00022722"/>
    </source>
</evidence>
<keyword evidence="2" id="KW-0548">Nucleotidyltransferase</keyword>
<evidence type="ECO:0000256" key="2">
    <source>
        <dbReference type="ARBA" id="ARBA00022695"/>
    </source>
</evidence>
<protein>
    <submittedName>
        <fullName evidence="8">RNase H-like domain found in reverse transcriptase</fullName>
    </submittedName>
</protein>
<dbReference type="PANTHER" id="PTHR37984">
    <property type="entry name" value="PROTEIN CBG26694"/>
    <property type="match status" value="1"/>
</dbReference>
<comment type="caution">
    <text evidence="8">The sequence shown here is derived from an EMBL/GenBank/DDBJ whole genome shotgun (WGS) entry which is preliminary data.</text>
</comment>
<evidence type="ECO:0000256" key="5">
    <source>
        <dbReference type="ARBA" id="ARBA00022801"/>
    </source>
</evidence>
<organism evidence="8 9">
    <name type="scientific">Popillia japonica</name>
    <name type="common">Japanese beetle</name>
    <dbReference type="NCBI Taxonomy" id="7064"/>
    <lineage>
        <taxon>Eukaryota</taxon>
        <taxon>Metazoa</taxon>
        <taxon>Ecdysozoa</taxon>
        <taxon>Arthropoda</taxon>
        <taxon>Hexapoda</taxon>
        <taxon>Insecta</taxon>
        <taxon>Pterygota</taxon>
        <taxon>Neoptera</taxon>
        <taxon>Endopterygota</taxon>
        <taxon>Coleoptera</taxon>
        <taxon>Polyphaga</taxon>
        <taxon>Scarabaeiformia</taxon>
        <taxon>Scarabaeidae</taxon>
        <taxon>Rutelinae</taxon>
        <taxon>Popillia</taxon>
    </lineage>
</organism>
<keyword evidence="6 8" id="KW-0695">RNA-directed DNA polymerase</keyword>
<evidence type="ECO:0000313" key="9">
    <source>
        <dbReference type="Proteomes" id="UP001458880"/>
    </source>
</evidence>
<dbReference type="GO" id="GO:0016787">
    <property type="term" value="F:hydrolase activity"/>
    <property type="evidence" value="ECO:0007669"/>
    <property type="project" value="UniProtKB-KW"/>
</dbReference>
<evidence type="ECO:0000256" key="6">
    <source>
        <dbReference type="ARBA" id="ARBA00022918"/>
    </source>
</evidence>
<dbReference type="InterPro" id="IPR043502">
    <property type="entry name" value="DNA/RNA_pol_sf"/>
</dbReference>
<dbReference type="Gene3D" id="3.30.70.270">
    <property type="match status" value="1"/>
</dbReference>
<proteinExistence type="predicted"/>
<dbReference type="GO" id="GO:0003964">
    <property type="term" value="F:RNA-directed DNA polymerase activity"/>
    <property type="evidence" value="ECO:0007669"/>
    <property type="project" value="UniProtKB-KW"/>
</dbReference>
<evidence type="ECO:0000259" key="7">
    <source>
        <dbReference type="Pfam" id="PF17917"/>
    </source>
</evidence>
<keyword evidence="9" id="KW-1185">Reference proteome</keyword>
<dbReference type="CDD" id="cd09274">
    <property type="entry name" value="RNase_HI_RT_Ty3"/>
    <property type="match status" value="1"/>
</dbReference>
<evidence type="ECO:0000256" key="1">
    <source>
        <dbReference type="ARBA" id="ARBA00022679"/>
    </source>
</evidence>
<gene>
    <name evidence="8" type="ORF">QE152_g24866</name>
</gene>
<keyword evidence="1" id="KW-0808">Transferase</keyword>
<evidence type="ECO:0000313" key="8">
    <source>
        <dbReference type="EMBL" id="KAK9712529.1"/>
    </source>
</evidence>
<sequence>MVDHFPFCSYTYVGIKNIKFIDSNAKYFSTLDAISGFWMIKLDEYSSRLCTFATLEKVLERARQVNLKFNADKCNFLMPEIKYLGHTFSSNGMSPDQKKIEKELYAIQFGCNRFRQYVLGHKVKVETDHKPLVVLFNKPLSEVPPRLQRMMLNLQQYDLEVSYIPGKFLYIADTLSRAPVEPSDPDDRLEEELLIHMNLLITNLAV</sequence>
<reference evidence="8 9" key="1">
    <citation type="journal article" date="2024" name="BMC Genomics">
        <title>De novo assembly and annotation of Popillia japonica's genome with initial clues to its potential as an invasive pest.</title>
        <authorList>
            <person name="Cucini C."/>
            <person name="Boschi S."/>
            <person name="Funari R."/>
            <person name="Cardaioli E."/>
            <person name="Iannotti N."/>
            <person name="Marturano G."/>
            <person name="Paoli F."/>
            <person name="Bruttini M."/>
            <person name="Carapelli A."/>
            <person name="Frati F."/>
            <person name="Nardi F."/>
        </authorList>
    </citation>
    <scope>NUCLEOTIDE SEQUENCE [LARGE SCALE GENOMIC DNA]</scope>
    <source>
        <strain evidence="8">DMR45628</strain>
    </source>
</reference>
<dbReference type="Pfam" id="PF17917">
    <property type="entry name" value="RT_RNaseH"/>
    <property type="match status" value="1"/>
</dbReference>
<dbReference type="EMBL" id="JASPKY010000262">
    <property type="protein sequence ID" value="KAK9712529.1"/>
    <property type="molecule type" value="Genomic_DNA"/>
</dbReference>
<dbReference type="AlphaFoldDB" id="A0AAW1K5C5"/>
<feature type="domain" description="Reverse transcriptase RNase H-like" evidence="7">
    <location>
        <begin position="90"/>
        <end position="157"/>
    </location>
</feature>
<keyword evidence="4" id="KW-0255">Endonuclease</keyword>
<dbReference type="InterPro" id="IPR050951">
    <property type="entry name" value="Retrovirus_Pol_polyprotein"/>
</dbReference>
<dbReference type="InterPro" id="IPR043128">
    <property type="entry name" value="Rev_trsase/Diguanyl_cyclase"/>
</dbReference>